<name>A0A0A8ZJP6_ARUDO</name>
<evidence type="ECO:0000313" key="1">
    <source>
        <dbReference type="EMBL" id="JAD35067.1"/>
    </source>
</evidence>
<sequence length="53" mass="5925">MLLFACIVCFELDRSIMGNRRTRTKAHLVGAEALVASAWLEERGMVEDKISVS</sequence>
<dbReference type="EMBL" id="GBRH01262828">
    <property type="protein sequence ID" value="JAD35067.1"/>
    <property type="molecule type" value="Transcribed_RNA"/>
</dbReference>
<protein>
    <submittedName>
        <fullName evidence="1">Uncharacterized protein</fullName>
    </submittedName>
</protein>
<proteinExistence type="predicted"/>
<reference evidence="1" key="1">
    <citation type="submission" date="2014-09" db="EMBL/GenBank/DDBJ databases">
        <authorList>
            <person name="Magalhaes I.L.F."/>
            <person name="Oliveira U."/>
            <person name="Santos F.R."/>
            <person name="Vidigal T.H.D.A."/>
            <person name="Brescovit A.D."/>
            <person name="Santos A.J."/>
        </authorList>
    </citation>
    <scope>NUCLEOTIDE SEQUENCE</scope>
    <source>
        <tissue evidence="1">Shoot tissue taken approximately 20 cm above the soil surface</tissue>
    </source>
</reference>
<reference evidence="1" key="2">
    <citation type="journal article" date="2015" name="Data Brief">
        <title>Shoot transcriptome of the giant reed, Arundo donax.</title>
        <authorList>
            <person name="Barrero R.A."/>
            <person name="Guerrero F.D."/>
            <person name="Moolhuijzen P."/>
            <person name="Goolsby J.A."/>
            <person name="Tidwell J."/>
            <person name="Bellgard S.E."/>
            <person name="Bellgard M.I."/>
        </authorList>
    </citation>
    <scope>NUCLEOTIDE SEQUENCE</scope>
    <source>
        <tissue evidence="1">Shoot tissue taken approximately 20 cm above the soil surface</tissue>
    </source>
</reference>
<accession>A0A0A8ZJP6</accession>
<dbReference type="AlphaFoldDB" id="A0A0A8ZJP6"/>
<organism evidence="1">
    <name type="scientific">Arundo donax</name>
    <name type="common">Giant reed</name>
    <name type="synonym">Donax arundinaceus</name>
    <dbReference type="NCBI Taxonomy" id="35708"/>
    <lineage>
        <taxon>Eukaryota</taxon>
        <taxon>Viridiplantae</taxon>
        <taxon>Streptophyta</taxon>
        <taxon>Embryophyta</taxon>
        <taxon>Tracheophyta</taxon>
        <taxon>Spermatophyta</taxon>
        <taxon>Magnoliopsida</taxon>
        <taxon>Liliopsida</taxon>
        <taxon>Poales</taxon>
        <taxon>Poaceae</taxon>
        <taxon>PACMAD clade</taxon>
        <taxon>Arundinoideae</taxon>
        <taxon>Arundineae</taxon>
        <taxon>Arundo</taxon>
    </lineage>
</organism>